<dbReference type="EMBL" id="CM023483">
    <property type="protein sequence ID" value="KAH6935790.1"/>
    <property type="molecule type" value="Genomic_DNA"/>
</dbReference>
<reference evidence="1" key="1">
    <citation type="submission" date="2020-05" db="EMBL/GenBank/DDBJ databases">
        <title>Large-scale comparative analyses of tick genomes elucidate their genetic diversity and vector capacities.</title>
        <authorList>
            <person name="Jia N."/>
            <person name="Wang J."/>
            <person name="Shi W."/>
            <person name="Du L."/>
            <person name="Sun Y."/>
            <person name="Zhan W."/>
            <person name="Jiang J."/>
            <person name="Wang Q."/>
            <person name="Zhang B."/>
            <person name="Ji P."/>
            <person name="Sakyi L.B."/>
            <person name="Cui X."/>
            <person name="Yuan T."/>
            <person name="Jiang B."/>
            <person name="Yang W."/>
            <person name="Lam T.T.-Y."/>
            <person name="Chang Q."/>
            <person name="Ding S."/>
            <person name="Wang X."/>
            <person name="Zhu J."/>
            <person name="Ruan X."/>
            <person name="Zhao L."/>
            <person name="Wei J."/>
            <person name="Que T."/>
            <person name="Du C."/>
            <person name="Cheng J."/>
            <person name="Dai P."/>
            <person name="Han X."/>
            <person name="Huang E."/>
            <person name="Gao Y."/>
            <person name="Liu J."/>
            <person name="Shao H."/>
            <person name="Ye R."/>
            <person name="Li L."/>
            <person name="Wei W."/>
            <person name="Wang X."/>
            <person name="Wang C."/>
            <person name="Yang T."/>
            <person name="Huo Q."/>
            <person name="Li W."/>
            <person name="Guo W."/>
            <person name="Chen H."/>
            <person name="Zhou L."/>
            <person name="Ni X."/>
            <person name="Tian J."/>
            <person name="Zhou Y."/>
            <person name="Sheng Y."/>
            <person name="Liu T."/>
            <person name="Pan Y."/>
            <person name="Xia L."/>
            <person name="Li J."/>
            <person name="Zhao F."/>
            <person name="Cao W."/>
        </authorList>
    </citation>
    <scope>NUCLEOTIDE SEQUENCE</scope>
    <source>
        <strain evidence="1">Hyas-2018</strain>
    </source>
</reference>
<comment type="caution">
    <text evidence="1">The sequence shown here is derived from an EMBL/GenBank/DDBJ whole genome shotgun (WGS) entry which is preliminary data.</text>
</comment>
<sequence>MVAVSVYYRPFTSKDHNDSFMWLGKVQAQAGSLPVVVGGDFNAKHPSWGYVKTDSRGRVLHDAIEMSALNLCNTPETPTRIGLHARQQDTAPDLTLATPGLIKRWDVDSSTWGSDHLPIVVTLNRKKIREKRAAVVFDWKKFQVATADSFTDFEGFSAMIAEARPEARETIPCDDTTAHMDTHLANLWRKANRLTKEYRHKGKRHRDLMSLKRQYQLIKEYQELLEADEWHNTCAKLGREPGLRKLWGILRSLLGRKKGPPPLAELLLREQATAVEDRVIRTFFRHAAETPPDPLPSTTIDGPETELDRPFTLGEFVSALAQGKTRSAPGHDGVTWQELRNLSNEAQDKLLAIINESWESGVVPDSLKLSLIYPIPKPGKDHTVPANLRPIALTSTVCKLIERMLHTRIQYYLEYVQPGLHPAQTWAHMTAFGYSAD</sequence>
<organism evidence="1 2">
    <name type="scientific">Hyalomma asiaticum</name>
    <name type="common">Tick</name>
    <dbReference type="NCBI Taxonomy" id="266040"/>
    <lineage>
        <taxon>Eukaryota</taxon>
        <taxon>Metazoa</taxon>
        <taxon>Ecdysozoa</taxon>
        <taxon>Arthropoda</taxon>
        <taxon>Chelicerata</taxon>
        <taxon>Arachnida</taxon>
        <taxon>Acari</taxon>
        <taxon>Parasitiformes</taxon>
        <taxon>Ixodida</taxon>
        <taxon>Ixodoidea</taxon>
        <taxon>Ixodidae</taxon>
        <taxon>Hyalomminae</taxon>
        <taxon>Hyalomma</taxon>
    </lineage>
</organism>
<evidence type="ECO:0000313" key="1">
    <source>
        <dbReference type="EMBL" id="KAH6935790.1"/>
    </source>
</evidence>
<proteinExistence type="predicted"/>
<protein>
    <submittedName>
        <fullName evidence="1">Uncharacterized protein</fullName>
    </submittedName>
</protein>
<name>A0ACB7SME0_HYAAI</name>
<gene>
    <name evidence="1" type="ORF">HPB50_010057</name>
</gene>
<evidence type="ECO:0000313" key="2">
    <source>
        <dbReference type="Proteomes" id="UP000821845"/>
    </source>
</evidence>
<dbReference type="Proteomes" id="UP000821845">
    <property type="component" value="Chromosome 3"/>
</dbReference>
<keyword evidence="2" id="KW-1185">Reference proteome</keyword>
<accession>A0ACB7SME0</accession>